<keyword evidence="4" id="KW-1185">Reference proteome</keyword>
<proteinExistence type="predicted"/>
<feature type="domain" description="Peptidoglycan binding-like" evidence="1">
    <location>
        <begin position="9"/>
        <end position="64"/>
    </location>
</feature>
<protein>
    <submittedName>
        <fullName evidence="3">Putative peptidoglycan binding domain-containing protein</fullName>
    </submittedName>
</protein>
<dbReference type="Proteomes" id="UP000199642">
    <property type="component" value="Unassembled WGS sequence"/>
</dbReference>
<dbReference type="OrthoDB" id="1523598at2"/>
<evidence type="ECO:0000259" key="2">
    <source>
        <dbReference type="Pfam" id="PF11860"/>
    </source>
</evidence>
<dbReference type="Pfam" id="PF11860">
    <property type="entry name" value="Muramidase"/>
    <property type="match status" value="1"/>
</dbReference>
<organism evidence="3 4">
    <name type="scientific">Algoriphagus hitonicola</name>
    <dbReference type="NCBI Taxonomy" id="435880"/>
    <lineage>
        <taxon>Bacteria</taxon>
        <taxon>Pseudomonadati</taxon>
        <taxon>Bacteroidota</taxon>
        <taxon>Cytophagia</taxon>
        <taxon>Cytophagales</taxon>
        <taxon>Cyclobacteriaceae</taxon>
        <taxon>Algoriphagus</taxon>
    </lineage>
</organism>
<name>A0A1I2R8J6_9BACT</name>
<feature type="domain" description="N-acetylmuramidase" evidence="2">
    <location>
        <begin position="94"/>
        <end position="272"/>
    </location>
</feature>
<dbReference type="EMBL" id="FOPC01000003">
    <property type="protein sequence ID" value="SFG36792.1"/>
    <property type="molecule type" value="Genomic_DNA"/>
</dbReference>
<evidence type="ECO:0000313" key="4">
    <source>
        <dbReference type="Proteomes" id="UP000199642"/>
    </source>
</evidence>
<dbReference type="InterPro" id="IPR024408">
    <property type="entry name" value="Muramidase"/>
</dbReference>
<dbReference type="InterPro" id="IPR036365">
    <property type="entry name" value="PGBD-like_sf"/>
</dbReference>
<dbReference type="InterPro" id="IPR002477">
    <property type="entry name" value="Peptidoglycan-bd-like"/>
</dbReference>
<dbReference type="Gene3D" id="1.10.101.10">
    <property type="entry name" value="PGBD-like superfamily/PGBD"/>
    <property type="match status" value="1"/>
</dbReference>
<dbReference type="InterPro" id="IPR036366">
    <property type="entry name" value="PGBDSf"/>
</dbReference>
<dbReference type="RefSeq" id="WP_092789601.1">
    <property type="nucleotide sequence ID" value="NZ_FOPC01000003.1"/>
</dbReference>
<dbReference type="STRING" id="435880.SAMN04487988_103123"/>
<dbReference type="SUPFAM" id="SSF47090">
    <property type="entry name" value="PGBD-like"/>
    <property type="match status" value="1"/>
</dbReference>
<evidence type="ECO:0000313" key="3">
    <source>
        <dbReference type="EMBL" id="SFG36792.1"/>
    </source>
</evidence>
<accession>A0A1I2R8J6</accession>
<sequence>MQQIKYRSRGGAVRFLQELLSQLGYDIPATGYFGKMTETAVLDFQSKNHLVIDGVVGIKTWTILLDRTKPADAFGDKFLDETDLIDFANKHQLELAAVKAVNEIESSGKGFLIDGRPKILFEGHIFWKELKSRGINPESLANFSNADVLYPKWTRQHYLGGVREYLRLEKAKTLQPNPLIKEAALSSCSWGSYQVMGFHAEKLGYSSVFQFVAEMEKHERNHLEAFGRYLEKFGCMRHLRSKDWTKFAVCYNGPAQAQHHYDERMRKAYERFS</sequence>
<evidence type="ECO:0000259" key="1">
    <source>
        <dbReference type="Pfam" id="PF01471"/>
    </source>
</evidence>
<dbReference type="Pfam" id="PF01471">
    <property type="entry name" value="PG_binding_1"/>
    <property type="match status" value="1"/>
</dbReference>
<dbReference type="AlphaFoldDB" id="A0A1I2R8J6"/>
<gene>
    <name evidence="3" type="ORF">SAMN04487988_103123</name>
</gene>
<reference evidence="4" key="1">
    <citation type="submission" date="2016-10" db="EMBL/GenBank/DDBJ databases">
        <authorList>
            <person name="Varghese N."/>
            <person name="Submissions S."/>
        </authorList>
    </citation>
    <scope>NUCLEOTIDE SEQUENCE [LARGE SCALE GENOMIC DNA]</scope>
    <source>
        <strain evidence="4">DSM 19315</strain>
    </source>
</reference>